<evidence type="ECO:0000259" key="1">
    <source>
        <dbReference type="Pfam" id="PF13577"/>
    </source>
</evidence>
<dbReference type="InterPro" id="IPR037401">
    <property type="entry name" value="SnoaL-like"/>
</dbReference>
<reference evidence="3" key="1">
    <citation type="journal article" date="2019" name="Int. J. Syst. Evol. Microbiol.">
        <title>The Global Catalogue of Microorganisms (GCM) 10K type strain sequencing project: providing services to taxonomists for standard genome sequencing and annotation.</title>
        <authorList>
            <consortium name="The Broad Institute Genomics Platform"/>
            <consortium name="The Broad Institute Genome Sequencing Center for Infectious Disease"/>
            <person name="Wu L."/>
            <person name="Ma J."/>
        </authorList>
    </citation>
    <scope>NUCLEOTIDE SEQUENCE [LARGE SCALE GENOMIC DNA]</scope>
    <source>
        <strain evidence="3">CCUG 57401</strain>
    </source>
</reference>
<evidence type="ECO:0000313" key="3">
    <source>
        <dbReference type="Proteomes" id="UP001596037"/>
    </source>
</evidence>
<comment type="caution">
    <text evidence="2">The sequence shown here is derived from an EMBL/GenBank/DDBJ whole genome shotgun (WGS) entry which is preliminary data.</text>
</comment>
<dbReference type="Proteomes" id="UP001596037">
    <property type="component" value="Unassembled WGS sequence"/>
</dbReference>
<dbReference type="InterPro" id="IPR032710">
    <property type="entry name" value="NTF2-like_dom_sf"/>
</dbReference>
<dbReference type="EMBL" id="JBHSMF010000006">
    <property type="protein sequence ID" value="MFC5497309.1"/>
    <property type="molecule type" value="Genomic_DNA"/>
</dbReference>
<dbReference type="RefSeq" id="WP_376849338.1">
    <property type="nucleotide sequence ID" value="NZ_JBHSMF010000006.1"/>
</dbReference>
<dbReference type="Gene3D" id="3.10.450.50">
    <property type="match status" value="1"/>
</dbReference>
<gene>
    <name evidence="2" type="ORF">ACFPOE_07180</name>
</gene>
<dbReference type="SUPFAM" id="SSF54427">
    <property type="entry name" value="NTF2-like"/>
    <property type="match status" value="1"/>
</dbReference>
<name>A0ABW0N9T5_9BURK</name>
<keyword evidence="3" id="KW-1185">Reference proteome</keyword>
<feature type="domain" description="SnoaL-like" evidence="1">
    <location>
        <begin position="8"/>
        <end position="125"/>
    </location>
</feature>
<accession>A0ABW0N9T5</accession>
<proteinExistence type="predicted"/>
<protein>
    <submittedName>
        <fullName evidence="2">Nuclear transport factor 2 family protein</fullName>
    </submittedName>
</protein>
<organism evidence="2 3">
    <name type="scientific">Caenimonas terrae</name>
    <dbReference type="NCBI Taxonomy" id="696074"/>
    <lineage>
        <taxon>Bacteria</taxon>
        <taxon>Pseudomonadati</taxon>
        <taxon>Pseudomonadota</taxon>
        <taxon>Betaproteobacteria</taxon>
        <taxon>Burkholderiales</taxon>
        <taxon>Comamonadaceae</taxon>
        <taxon>Caenimonas</taxon>
    </lineage>
</organism>
<evidence type="ECO:0000313" key="2">
    <source>
        <dbReference type="EMBL" id="MFC5497309.1"/>
    </source>
</evidence>
<sequence>MNEPAATAEDVVLLTQGLNAFFNHLDERRYGELAAMFLPAGRWLRQGRWLEGHAAIAAALNGRPATTRVRHIVSNVVVARRGADEADVQAYLTAYRRLENQAPALFSINLVGNVFRRQAGRWLLAEQQLVREFEFEAA</sequence>
<dbReference type="Pfam" id="PF13577">
    <property type="entry name" value="SnoaL_4"/>
    <property type="match status" value="1"/>
</dbReference>
<dbReference type="CDD" id="cd00531">
    <property type="entry name" value="NTF2_like"/>
    <property type="match status" value="1"/>
</dbReference>